<dbReference type="CDD" id="cd10839">
    <property type="entry name" value="cpPDZ1_DegP-like"/>
    <property type="match status" value="1"/>
</dbReference>
<evidence type="ECO:0000313" key="19">
    <source>
        <dbReference type="Proteomes" id="UP001499959"/>
    </source>
</evidence>
<evidence type="ECO:0000256" key="10">
    <source>
        <dbReference type="ARBA" id="ARBA00022764"/>
    </source>
</evidence>
<keyword evidence="19" id="KW-1185">Reference proteome</keyword>
<evidence type="ECO:0000259" key="17">
    <source>
        <dbReference type="PROSITE" id="PS50106"/>
    </source>
</evidence>
<dbReference type="Gene3D" id="2.30.42.10">
    <property type="match status" value="2"/>
</dbReference>
<comment type="similarity">
    <text evidence="4">Belongs to the peptidase S1C family.</text>
</comment>
<feature type="domain" description="PDZ" evidence="17">
    <location>
        <begin position="309"/>
        <end position="377"/>
    </location>
</feature>
<evidence type="ECO:0000256" key="1">
    <source>
        <dbReference type="ARBA" id="ARBA00001772"/>
    </source>
</evidence>
<dbReference type="InterPro" id="IPR009003">
    <property type="entry name" value="Peptidase_S1_PA"/>
</dbReference>
<comment type="caution">
    <text evidence="18">The sequence shown here is derived from an EMBL/GenBank/DDBJ whole genome shotgun (WGS) entry which is preliminary data.</text>
</comment>
<evidence type="ECO:0000256" key="2">
    <source>
        <dbReference type="ARBA" id="ARBA00002610"/>
    </source>
</evidence>
<sequence>MKPTFRTLVLVTATAAATAAATTVLPIGAGQPAAAQPAASASVVTAAAAEAINAPNAPLVTGLPDFTLLVERVGPAVVSIEATGSARNPMARGGGVPDDDELPEFFRRFFGPDMPMPGVPGGPGGPGAPGEDGDGDGGPQGMSIGTGFLISGDGYLLTNHHVVDGADEVKVTLSDRREFKAKVVGSDPQSDVAVLKISADDLPYLRTGNSKSLKPGQWVVAIGSPFGLDHSVTAGIVSAVGRAANAQQRYVPFIQTDVAINRGNSGGPLLNTHGEVVGINSQIFSNSGGYMGVSFAIPMDVAMNVAQQIRTTGKVSRGQIGVVVGAVTSEAVKGFGLPDTRGALVSDVRAGSPAEKAGIEPGDVIRAVDGTPIDDSSDLPPVIGSMAPGATAKLSILRGGKTLERTVTLTRLDETAVAEGPQRQAPREPAASGKRNVLGLVGEDIAADTRRELGLRPGEGVVIARVEGKSARSAGLRQGDIVLRVGTTPVGNVAAFDRELAKVRDDQTVMLLVRRGGATQFLAVSPDKTG</sequence>
<feature type="region of interest" description="Disordered" evidence="15">
    <location>
        <begin position="415"/>
        <end position="435"/>
    </location>
</feature>
<evidence type="ECO:0000256" key="14">
    <source>
        <dbReference type="ARBA" id="ARBA00032850"/>
    </source>
</evidence>
<keyword evidence="11" id="KW-0378">Hydrolase</keyword>
<keyword evidence="10" id="KW-0574">Periplasm</keyword>
<dbReference type="PRINTS" id="PR00834">
    <property type="entry name" value="PROTEASES2C"/>
</dbReference>
<gene>
    <name evidence="18" type="ORF">GCM10023307_36530</name>
</gene>
<keyword evidence="12" id="KW-0720">Serine protease</keyword>
<evidence type="ECO:0000256" key="8">
    <source>
        <dbReference type="ARBA" id="ARBA00022729"/>
    </source>
</evidence>
<evidence type="ECO:0000313" key="18">
    <source>
        <dbReference type="EMBL" id="GAA4806596.1"/>
    </source>
</evidence>
<dbReference type="SUPFAM" id="SSF50156">
    <property type="entry name" value="PDZ domain-like"/>
    <property type="match status" value="2"/>
</dbReference>
<evidence type="ECO:0000256" key="7">
    <source>
        <dbReference type="ARBA" id="ARBA00022670"/>
    </source>
</evidence>
<keyword evidence="9" id="KW-0677">Repeat</keyword>
<dbReference type="SMART" id="SM00228">
    <property type="entry name" value="PDZ"/>
    <property type="match status" value="2"/>
</dbReference>
<evidence type="ECO:0000256" key="3">
    <source>
        <dbReference type="ARBA" id="ARBA00004418"/>
    </source>
</evidence>
<proteinExistence type="inferred from homology"/>
<dbReference type="Pfam" id="PF13365">
    <property type="entry name" value="Trypsin_2"/>
    <property type="match status" value="1"/>
</dbReference>
<dbReference type="InterPro" id="IPR011782">
    <property type="entry name" value="Pept_S1C_Do"/>
</dbReference>
<accession>A0ABP9CB58</accession>
<feature type="compositionally biased region" description="Gly residues" evidence="15">
    <location>
        <begin position="121"/>
        <end position="140"/>
    </location>
</feature>
<dbReference type="PROSITE" id="PS50106">
    <property type="entry name" value="PDZ"/>
    <property type="match status" value="1"/>
</dbReference>
<feature type="signal peptide" evidence="16">
    <location>
        <begin position="1"/>
        <end position="21"/>
    </location>
</feature>
<evidence type="ECO:0000256" key="9">
    <source>
        <dbReference type="ARBA" id="ARBA00022737"/>
    </source>
</evidence>
<feature type="region of interest" description="Disordered" evidence="15">
    <location>
        <begin position="113"/>
        <end position="144"/>
    </location>
</feature>
<dbReference type="Gene3D" id="2.40.10.120">
    <property type="match status" value="1"/>
</dbReference>
<evidence type="ECO:0000256" key="11">
    <source>
        <dbReference type="ARBA" id="ARBA00022801"/>
    </source>
</evidence>
<keyword evidence="8 16" id="KW-0732">Signal</keyword>
<dbReference type="NCBIfam" id="TIGR02037">
    <property type="entry name" value="degP_htrA_DO"/>
    <property type="match status" value="1"/>
</dbReference>
<dbReference type="PANTHER" id="PTHR22939:SF130">
    <property type="entry name" value="PERIPLASMIC SERINE ENDOPROTEASE DEGP-LIKE-RELATED"/>
    <property type="match status" value="1"/>
</dbReference>
<evidence type="ECO:0000256" key="13">
    <source>
        <dbReference type="ARBA" id="ARBA00023016"/>
    </source>
</evidence>
<dbReference type="SUPFAM" id="SSF50494">
    <property type="entry name" value="Trypsin-like serine proteases"/>
    <property type="match status" value="1"/>
</dbReference>
<evidence type="ECO:0000256" key="5">
    <source>
        <dbReference type="ARBA" id="ARBA00013035"/>
    </source>
</evidence>
<dbReference type="Pfam" id="PF13180">
    <property type="entry name" value="PDZ_2"/>
    <property type="match status" value="2"/>
</dbReference>
<dbReference type="EMBL" id="BAABJE010000030">
    <property type="protein sequence ID" value="GAA4806596.1"/>
    <property type="molecule type" value="Genomic_DNA"/>
</dbReference>
<keyword evidence="13" id="KW-0346">Stress response</keyword>
<dbReference type="InterPro" id="IPR036034">
    <property type="entry name" value="PDZ_sf"/>
</dbReference>
<dbReference type="InterPro" id="IPR001478">
    <property type="entry name" value="PDZ"/>
</dbReference>
<feature type="chain" id="PRO_5047088076" description="Probable periplasmic serine endoprotease DegP-like" evidence="16">
    <location>
        <begin position="22"/>
        <end position="530"/>
    </location>
</feature>
<dbReference type="InterPro" id="IPR001940">
    <property type="entry name" value="Peptidase_S1C"/>
</dbReference>
<evidence type="ECO:0000256" key="16">
    <source>
        <dbReference type="SAM" id="SignalP"/>
    </source>
</evidence>
<dbReference type="Proteomes" id="UP001499959">
    <property type="component" value="Unassembled WGS sequence"/>
</dbReference>
<comment type="function">
    <text evidence="2">Might be efficient in the degradation of transiently denatured and unfolded proteins which accumulate in the periplasm following stress conditions.</text>
</comment>
<dbReference type="PANTHER" id="PTHR22939">
    <property type="entry name" value="SERINE PROTEASE FAMILY S1C HTRA-RELATED"/>
    <property type="match status" value="1"/>
</dbReference>
<protein>
    <recommendedName>
        <fullName evidence="6">Probable periplasmic serine endoprotease DegP-like</fullName>
        <ecNumber evidence="5">3.4.21.107</ecNumber>
    </recommendedName>
    <alternativeName>
        <fullName evidence="14">Protease Do</fullName>
    </alternativeName>
</protein>
<evidence type="ECO:0000256" key="4">
    <source>
        <dbReference type="ARBA" id="ARBA00010541"/>
    </source>
</evidence>
<comment type="subcellular location">
    <subcellularLocation>
        <location evidence="3">Periplasm</location>
    </subcellularLocation>
</comment>
<comment type="catalytic activity">
    <reaction evidence="1">
        <text>Acts on substrates that are at least partially unfolded. The cleavage site P1 residue is normally between a pair of hydrophobic residues, such as Val-|-Val.</text>
        <dbReference type="EC" id="3.4.21.107"/>
    </reaction>
</comment>
<evidence type="ECO:0000256" key="6">
    <source>
        <dbReference type="ARBA" id="ARBA00013958"/>
    </source>
</evidence>
<reference evidence="19" key="1">
    <citation type="journal article" date="2019" name="Int. J. Syst. Evol. Microbiol.">
        <title>The Global Catalogue of Microorganisms (GCM) 10K type strain sequencing project: providing services to taxonomists for standard genome sequencing and annotation.</title>
        <authorList>
            <consortium name="The Broad Institute Genomics Platform"/>
            <consortium name="The Broad Institute Genome Sequencing Center for Infectious Disease"/>
            <person name="Wu L."/>
            <person name="Ma J."/>
        </authorList>
    </citation>
    <scope>NUCLEOTIDE SEQUENCE [LARGE SCALE GENOMIC DNA]</scope>
    <source>
        <strain evidence="19">JCM 18204</strain>
    </source>
</reference>
<organism evidence="18 19">
    <name type="scientific">Lysobacter hankyongensis</name>
    <dbReference type="NCBI Taxonomy" id="1176535"/>
    <lineage>
        <taxon>Bacteria</taxon>
        <taxon>Pseudomonadati</taxon>
        <taxon>Pseudomonadota</taxon>
        <taxon>Gammaproteobacteria</taxon>
        <taxon>Lysobacterales</taxon>
        <taxon>Lysobacteraceae</taxon>
        <taxon>Lysobacter</taxon>
    </lineage>
</organism>
<keyword evidence="7" id="KW-0645">Protease</keyword>
<evidence type="ECO:0000256" key="15">
    <source>
        <dbReference type="SAM" id="MobiDB-lite"/>
    </source>
</evidence>
<dbReference type="EC" id="3.4.21.107" evidence="5"/>
<evidence type="ECO:0000256" key="12">
    <source>
        <dbReference type="ARBA" id="ARBA00022825"/>
    </source>
</evidence>
<name>A0ABP9CB58_9GAMM</name>
<dbReference type="RefSeq" id="WP_345304812.1">
    <property type="nucleotide sequence ID" value="NZ_BAABJE010000030.1"/>
</dbReference>